<evidence type="ECO:0000259" key="1">
    <source>
        <dbReference type="Pfam" id="PF13708"/>
    </source>
</evidence>
<evidence type="ECO:0000313" key="3">
    <source>
        <dbReference type="Proteomes" id="UP000545507"/>
    </source>
</evidence>
<dbReference type="EMBL" id="VYGV01000023">
    <property type="protein sequence ID" value="NWF47762.1"/>
    <property type="molecule type" value="Genomic_DNA"/>
</dbReference>
<dbReference type="AlphaFoldDB" id="A0A7Y8H195"/>
<gene>
    <name evidence="2" type="ORF">F3K02_21265</name>
</gene>
<organism evidence="2 3">
    <name type="scientific">Hydrogenophaga aromaticivorans</name>
    <dbReference type="NCBI Taxonomy" id="2610898"/>
    <lineage>
        <taxon>Bacteria</taxon>
        <taxon>Pseudomonadati</taxon>
        <taxon>Pseudomonadota</taxon>
        <taxon>Betaproteobacteria</taxon>
        <taxon>Burkholderiales</taxon>
        <taxon>Comamonadaceae</taxon>
        <taxon>Hydrogenophaga</taxon>
    </lineage>
</organism>
<feature type="domain" description="DUF4942" evidence="1">
    <location>
        <begin position="75"/>
        <end position="255"/>
    </location>
</feature>
<name>A0A7Y8H195_9BURK</name>
<dbReference type="Pfam" id="PF13708">
    <property type="entry name" value="DUF4942"/>
    <property type="match status" value="1"/>
</dbReference>
<dbReference type="RefSeq" id="WP_177137657.1">
    <property type="nucleotide sequence ID" value="NZ_VYGV01000023.1"/>
</dbReference>
<dbReference type="InterPro" id="IPR031339">
    <property type="entry name" value="DUF4942"/>
</dbReference>
<comment type="caution">
    <text evidence="2">The sequence shown here is derived from an EMBL/GenBank/DDBJ whole genome shotgun (WGS) entry which is preliminary data.</text>
</comment>
<evidence type="ECO:0000313" key="2">
    <source>
        <dbReference type="EMBL" id="NWF47762.1"/>
    </source>
</evidence>
<accession>A0A7Y8H195</accession>
<dbReference type="Proteomes" id="UP000545507">
    <property type="component" value="Unassembled WGS sequence"/>
</dbReference>
<protein>
    <submittedName>
        <fullName evidence="2">DUF4942 domain-containing protein</fullName>
    </submittedName>
</protein>
<sequence>MDSQLITSIGYEALLTARDSIAQRIEQAHALLREAQAIADQNNMGTVCGSSPHQFMPMAHFVKPDGAAKAVALTDSAAWELLLHKSHVLDLMSGRKKHEWRLAIAKGEAPPFNEAAVRGTLTSLHQDRVTMFELSVVECFESLHPCYMRNEQSCFGMRIHLTNVTDVYSGGLPGRSTCDQIDDLLRFMHVMDGRPTPHANAIRTAILECMDKGTAREYEDDYIRLTWFKNGNGHVRFKRQDLVEAMNKMIAKHRGASLPVPRNARPESVTSNAATGQCKFNRCSIR</sequence>
<proteinExistence type="predicted"/>
<keyword evidence="3" id="KW-1185">Reference proteome</keyword>
<reference evidence="2 3" key="1">
    <citation type="submission" date="2019-09" db="EMBL/GenBank/DDBJ databases">
        <title>Hydrogenophaga aromatica sp. nov., isolated from a para-xylene-degrading enrichment culture.</title>
        <authorList>
            <person name="Tancsics A."/>
            <person name="Banerjee S."/>
        </authorList>
    </citation>
    <scope>NUCLEOTIDE SEQUENCE [LARGE SCALE GENOMIC DNA]</scope>
    <source>
        <strain evidence="2 3">D2P1</strain>
    </source>
</reference>